<keyword evidence="2" id="KW-1185">Reference proteome</keyword>
<sequence length="143" mass="14942">MDFLNALRSPGKSIFFTAISHGRLLVLGALLTPGAALALQTAECRFDQRCDADGLCQSAEIVARLERSTPIDAVIGFRLGEADLGLHFLSTESGRVVLGGEHAAGAFALSVDESGANAELLSLGLDGATEWLLHGACGEFRDA</sequence>
<evidence type="ECO:0000313" key="1">
    <source>
        <dbReference type="EMBL" id="PVE47953.1"/>
    </source>
</evidence>
<name>A0A2T7UT79_9RHOB</name>
<dbReference type="RefSeq" id="WP_107751326.1">
    <property type="nucleotide sequence ID" value="NZ_QBKF01000004.1"/>
</dbReference>
<evidence type="ECO:0000313" key="2">
    <source>
        <dbReference type="Proteomes" id="UP000244810"/>
    </source>
</evidence>
<reference evidence="1 2" key="1">
    <citation type="journal article" date="2011" name="Syst. Appl. Microbiol.">
        <title>Defluviimonas denitrificans gen. nov., sp. nov., and Pararhodobacter aggregans gen. nov., sp. nov., non-phototrophic Rhodobacteraceae from the biofilter of a marine aquaculture.</title>
        <authorList>
            <person name="Foesel B.U."/>
            <person name="Drake H.L."/>
            <person name="Schramm A."/>
        </authorList>
    </citation>
    <scope>NUCLEOTIDE SEQUENCE [LARGE SCALE GENOMIC DNA]</scope>
    <source>
        <strain evidence="1 2">D1-19</strain>
    </source>
</reference>
<proteinExistence type="predicted"/>
<dbReference type="Proteomes" id="UP000244810">
    <property type="component" value="Unassembled WGS sequence"/>
</dbReference>
<protein>
    <submittedName>
        <fullName evidence="1">Uncharacterized protein</fullName>
    </submittedName>
</protein>
<comment type="caution">
    <text evidence="1">The sequence shown here is derived from an EMBL/GenBank/DDBJ whole genome shotgun (WGS) entry which is preliminary data.</text>
</comment>
<dbReference type="AlphaFoldDB" id="A0A2T7UT79"/>
<dbReference type="EMBL" id="QDDR01000003">
    <property type="protein sequence ID" value="PVE47953.1"/>
    <property type="molecule type" value="Genomic_DNA"/>
</dbReference>
<accession>A0A2T7UT79</accession>
<organism evidence="1 2">
    <name type="scientific">Pararhodobacter aggregans</name>
    <dbReference type="NCBI Taxonomy" id="404875"/>
    <lineage>
        <taxon>Bacteria</taxon>
        <taxon>Pseudomonadati</taxon>
        <taxon>Pseudomonadota</taxon>
        <taxon>Alphaproteobacteria</taxon>
        <taxon>Rhodobacterales</taxon>
        <taxon>Paracoccaceae</taxon>
        <taxon>Pararhodobacter</taxon>
    </lineage>
</organism>
<gene>
    <name evidence="1" type="ORF">DDE23_07350</name>
</gene>